<evidence type="ECO:0000256" key="1">
    <source>
        <dbReference type="ARBA" id="ARBA00001917"/>
    </source>
</evidence>
<evidence type="ECO:0000256" key="3">
    <source>
        <dbReference type="ARBA" id="ARBA00022643"/>
    </source>
</evidence>
<keyword evidence="3" id="KW-0288">FMN</keyword>
<dbReference type="SUPFAM" id="SSF50475">
    <property type="entry name" value="FMN-binding split barrel"/>
    <property type="match status" value="1"/>
</dbReference>
<evidence type="ECO:0000256" key="2">
    <source>
        <dbReference type="ARBA" id="ARBA00022630"/>
    </source>
</evidence>
<sequence length="217" mass="23977">MTEIDFSELDTHARYKLMASLIVPRPIALITTLAPDGAINAAPFSMFNMLGEDPPVLMVSINKLDKGQLKDTAAHILRTGEFVVHIADEPIAAAMHRCGDRLPVTQSELAYTGLTAVPSRTVAPPRIAQAPVAFECVLHETMQTASRYVFIGRVKWLAVREGLVDTERWRVRLQEFFPVGRFGASFYVDCRNRFAIEADEGLAVEKRGGASTSIDEM</sequence>
<proteinExistence type="inferred from homology"/>
<evidence type="ECO:0000313" key="6">
    <source>
        <dbReference type="EMBL" id="MDA7416251.1"/>
    </source>
</evidence>
<dbReference type="RefSeq" id="WP_271427477.1">
    <property type="nucleotide sequence ID" value="NZ_JAQIPB010000002.1"/>
</dbReference>
<dbReference type="EMBL" id="JAQIPB010000002">
    <property type="protein sequence ID" value="MDA7416251.1"/>
    <property type="molecule type" value="Genomic_DNA"/>
</dbReference>
<dbReference type="GO" id="GO:0010181">
    <property type="term" value="F:FMN binding"/>
    <property type="evidence" value="ECO:0007669"/>
    <property type="project" value="InterPro"/>
</dbReference>
<dbReference type="Gene3D" id="2.30.110.10">
    <property type="entry name" value="Electron Transport, Fmn-binding Protein, Chain A"/>
    <property type="match status" value="1"/>
</dbReference>
<dbReference type="InterPro" id="IPR002563">
    <property type="entry name" value="Flavin_Rdtase-like_dom"/>
</dbReference>
<keyword evidence="7" id="KW-1185">Reference proteome</keyword>
<evidence type="ECO:0000313" key="7">
    <source>
        <dbReference type="Proteomes" id="UP001212602"/>
    </source>
</evidence>
<dbReference type="GO" id="GO:0016646">
    <property type="term" value="F:oxidoreductase activity, acting on the CH-NH group of donors, NAD or NADP as acceptor"/>
    <property type="evidence" value="ECO:0007669"/>
    <property type="project" value="UniProtKB-ARBA"/>
</dbReference>
<organism evidence="6 7">
    <name type="scientific">Xenophilus arseniciresistens</name>
    <dbReference type="NCBI Taxonomy" id="1283306"/>
    <lineage>
        <taxon>Bacteria</taxon>
        <taxon>Pseudomonadati</taxon>
        <taxon>Pseudomonadota</taxon>
        <taxon>Betaproteobacteria</taxon>
        <taxon>Burkholderiales</taxon>
        <taxon>Comamonadaceae</taxon>
        <taxon>Xenophilus</taxon>
    </lineage>
</organism>
<reference evidence="6" key="1">
    <citation type="submission" date="2023-01" db="EMBL/GenBank/DDBJ databases">
        <title>Xenophilus mangrovi sp. nov., isolated from soil of Mangrove nature reserve.</title>
        <authorList>
            <person name="Xu S."/>
            <person name="Liu Z."/>
            <person name="Xu Y."/>
        </authorList>
    </citation>
    <scope>NUCLEOTIDE SEQUENCE</scope>
    <source>
        <strain evidence="6">YW8</strain>
    </source>
</reference>
<evidence type="ECO:0000259" key="5">
    <source>
        <dbReference type="SMART" id="SM00903"/>
    </source>
</evidence>
<evidence type="ECO:0000256" key="4">
    <source>
        <dbReference type="ARBA" id="ARBA00038054"/>
    </source>
</evidence>
<dbReference type="AlphaFoldDB" id="A0AAE3N6P8"/>
<comment type="caution">
    <text evidence="6">The sequence shown here is derived from an EMBL/GenBank/DDBJ whole genome shotgun (WGS) entry which is preliminary data.</text>
</comment>
<keyword evidence="2" id="KW-0285">Flavoprotein</keyword>
<comment type="similarity">
    <text evidence="4">Belongs to the flavoredoxin family.</text>
</comment>
<name>A0AAE3N6P8_9BURK</name>
<dbReference type="PANTHER" id="PTHR33798">
    <property type="entry name" value="FLAVOPROTEIN OXYGENASE"/>
    <property type="match status" value="1"/>
</dbReference>
<protein>
    <submittedName>
        <fullName evidence="6">Flavin reductase family protein</fullName>
    </submittedName>
</protein>
<dbReference type="SMART" id="SM00903">
    <property type="entry name" value="Flavin_Reduct"/>
    <property type="match status" value="1"/>
</dbReference>
<dbReference type="InterPro" id="IPR012349">
    <property type="entry name" value="Split_barrel_FMN-bd"/>
</dbReference>
<dbReference type="Proteomes" id="UP001212602">
    <property type="component" value="Unassembled WGS sequence"/>
</dbReference>
<accession>A0AAE3N6P8</accession>
<feature type="domain" description="Flavin reductase like" evidence="5">
    <location>
        <begin position="20"/>
        <end position="172"/>
    </location>
</feature>
<gene>
    <name evidence="6" type="ORF">PGB34_07730</name>
</gene>
<comment type="cofactor">
    <cofactor evidence="1">
        <name>FMN</name>
        <dbReference type="ChEBI" id="CHEBI:58210"/>
    </cofactor>
</comment>
<dbReference type="Pfam" id="PF01613">
    <property type="entry name" value="Flavin_Reduct"/>
    <property type="match status" value="1"/>
</dbReference>
<dbReference type="PANTHER" id="PTHR33798:SF5">
    <property type="entry name" value="FLAVIN REDUCTASE LIKE DOMAIN-CONTAINING PROTEIN"/>
    <property type="match status" value="1"/>
</dbReference>